<proteinExistence type="predicted"/>
<accession>A0ABV1RXS8</accession>
<feature type="domain" description="MmeI-like C-terminal" evidence="1">
    <location>
        <begin position="1"/>
        <end position="36"/>
    </location>
</feature>
<organism evidence="2 3">
    <name type="scientific">Pontibacter populi</name>
    <dbReference type="NCBI Taxonomy" id="890055"/>
    <lineage>
        <taxon>Bacteria</taxon>
        <taxon>Pseudomonadati</taxon>
        <taxon>Bacteroidota</taxon>
        <taxon>Cytophagia</taxon>
        <taxon>Cytophagales</taxon>
        <taxon>Hymenobacteraceae</taxon>
        <taxon>Pontibacter</taxon>
    </lineage>
</organism>
<protein>
    <submittedName>
        <fullName evidence="2">Type IIL restriction-modification enzyme MmeI</fullName>
    </submittedName>
</protein>
<evidence type="ECO:0000313" key="2">
    <source>
        <dbReference type="EMBL" id="MER2999213.1"/>
    </source>
</evidence>
<comment type="caution">
    <text evidence="2">The sequence shown here is derived from an EMBL/GenBank/DDBJ whole genome shotgun (WGS) entry which is preliminary data.</text>
</comment>
<dbReference type="Proteomes" id="UP001476807">
    <property type="component" value="Unassembled WGS sequence"/>
</dbReference>
<keyword evidence="3" id="KW-1185">Reference proteome</keyword>
<gene>
    <name evidence="2" type="ORF">ABS362_16805</name>
</gene>
<dbReference type="InterPro" id="IPR046818">
    <property type="entry name" value="MmeI_C"/>
</dbReference>
<name>A0ABV1RXS8_9BACT</name>
<dbReference type="Pfam" id="PF20467">
    <property type="entry name" value="MmeI_C"/>
    <property type="match status" value="1"/>
</dbReference>
<evidence type="ECO:0000313" key="3">
    <source>
        <dbReference type="Proteomes" id="UP001476807"/>
    </source>
</evidence>
<evidence type="ECO:0000259" key="1">
    <source>
        <dbReference type="Pfam" id="PF20467"/>
    </source>
</evidence>
<reference evidence="2 3" key="1">
    <citation type="submission" date="2024-06" db="EMBL/GenBank/DDBJ databases">
        <title>Pontibacter populi HYL7-15.</title>
        <authorList>
            <person name="Kim M.K."/>
        </authorList>
    </citation>
    <scope>NUCLEOTIDE SEQUENCE [LARGE SCALE GENOMIC DNA]</scope>
    <source>
        <strain evidence="2 3">HYL7-15</strain>
    </source>
</reference>
<sequence>MDKAVDAFYRPQAFTEEAKRRNNLFELYERYTAGLFAVEKERKKEDLKGRC</sequence>
<dbReference type="RefSeq" id="WP_350413888.1">
    <property type="nucleotide sequence ID" value="NZ_JBEOKT010000019.1"/>
</dbReference>
<dbReference type="EMBL" id="JBEOKT010000019">
    <property type="protein sequence ID" value="MER2999213.1"/>
    <property type="molecule type" value="Genomic_DNA"/>
</dbReference>